<evidence type="ECO:0000313" key="1">
    <source>
        <dbReference type="EMBL" id="CCA86316.1"/>
    </source>
</evidence>
<dbReference type="EMBL" id="FR854089">
    <property type="protein sequence ID" value="CCA86316.1"/>
    <property type="molecule type" value="Genomic_DNA"/>
</dbReference>
<name>G3A753_9RALS</name>
<reference evidence="1" key="2">
    <citation type="submission" date="2011-04" db="EMBL/GenBank/DDBJ databases">
        <authorList>
            <person name="Genoscope - CEA"/>
        </authorList>
    </citation>
    <scope>NUCLEOTIDE SEQUENCE</scope>
    <source>
        <strain evidence="1">R24</strain>
    </source>
</reference>
<accession>G3A753</accession>
<proteinExistence type="predicted"/>
<sequence length="67" mass="7410">MITADEFLFGQGLKLEDYFIELTPVSEMLCYRNAEGRTFDLPINDAALAAAVFERLKGLGVQVVKLG</sequence>
<gene>
    <name evidence="1" type="ORF">RALSY_40534</name>
</gene>
<reference evidence="1" key="1">
    <citation type="journal article" date="2011" name="PLoS ONE">
        <title>Ralstonia syzygii, the Blood Disease Bacterium and some Asian R. solanacearum strains form a single genomic species despite divergent lifestyles.</title>
        <authorList>
            <person name="Remenant B."/>
            <person name="de Cambiaire J.C."/>
            <person name="Cellier G."/>
            <person name="Jacobs J.M."/>
            <person name="Mangenot S."/>
            <person name="Barbe V."/>
            <person name="Lajus A."/>
            <person name="Vallenet D."/>
            <person name="Medigue C."/>
            <person name="Fegan M."/>
            <person name="Allen C."/>
            <person name="Prior P."/>
        </authorList>
    </citation>
    <scope>NUCLEOTIDE SEQUENCE</scope>
    <source>
        <strain evidence="1">R24</strain>
    </source>
</reference>
<protein>
    <submittedName>
        <fullName evidence="1">Uncharacterized protein</fullName>
    </submittedName>
</protein>
<organism evidence="1">
    <name type="scientific">Ralstonia syzygii R24</name>
    <dbReference type="NCBI Taxonomy" id="907261"/>
    <lineage>
        <taxon>Bacteria</taxon>
        <taxon>Pseudomonadati</taxon>
        <taxon>Pseudomonadota</taxon>
        <taxon>Betaproteobacteria</taxon>
        <taxon>Burkholderiales</taxon>
        <taxon>Burkholderiaceae</taxon>
        <taxon>Ralstonia</taxon>
        <taxon>Ralstonia solanacearum species complex</taxon>
    </lineage>
</organism>
<dbReference type="AlphaFoldDB" id="G3A753"/>